<dbReference type="Gene3D" id="3.20.20.140">
    <property type="entry name" value="Metal-dependent hydrolases"/>
    <property type="match status" value="1"/>
</dbReference>
<dbReference type="InterPro" id="IPR032466">
    <property type="entry name" value="Metal_Hydrolase"/>
</dbReference>
<evidence type="ECO:0000256" key="4">
    <source>
        <dbReference type="ARBA" id="ARBA00022801"/>
    </source>
</evidence>
<dbReference type="EMBL" id="VIVL01000005">
    <property type="protein sequence ID" value="TWD85842.1"/>
    <property type="molecule type" value="Genomic_DNA"/>
</dbReference>
<comment type="cofactor">
    <cofactor evidence="1">
        <name>Zn(2+)</name>
        <dbReference type="ChEBI" id="CHEBI:29105"/>
    </cofactor>
</comment>
<dbReference type="PANTHER" id="PTHR11647">
    <property type="entry name" value="HYDRANTOINASE/DIHYDROPYRIMIDINASE FAMILY MEMBER"/>
    <property type="match status" value="1"/>
</dbReference>
<evidence type="ECO:0000256" key="5">
    <source>
        <dbReference type="PIRSR" id="PIRSR611778-50"/>
    </source>
</evidence>
<evidence type="ECO:0000313" key="7">
    <source>
        <dbReference type="EMBL" id="TWD85842.1"/>
    </source>
</evidence>
<feature type="modified residue" description="N6-carboxylysine" evidence="5">
    <location>
        <position position="156"/>
    </location>
</feature>
<evidence type="ECO:0000313" key="8">
    <source>
        <dbReference type="Proteomes" id="UP000319722"/>
    </source>
</evidence>
<feature type="domain" description="Amidohydrolase-related" evidence="6">
    <location>
        <begin position="54"/>
        <end position="452"/>
    </location>
</feature>
<dbReference type="PANTHER" id="PTHR11647:SF1">
    <property type="entry name" value="COLLAPSIN RESPONSE MEDIATOR PROTEIN"/>
    <property type="match status" value="1"/>
</dbReference>
<dbReference type="FunFam" id="3.20.20.140:FF:000174">
    <property type="entry name" value="Dihydropyrimidinase-related protein 2"/>
    <property type="match status" value="1"/>
</dbReference>
<dbReference type="GO" id="GO:0005829">
    <property type="term" value="C:cytosol"/>
    <property type="evidence" value="ECO:0007669"/>
    <property type="project" value="TreeGrafter"/>
</dbReference>
<evidence type="ECO:0000256" key="3">
    <source>
        <dbReference type="ARBA" id="ARBA00022723"/>
    </source>
</evidence>
<dbReference type="NCBIfam" id="TIGR02033">
    <property type="entry name" value="D-hydantoinase"/>
    <property type="match status" value="1"/>
</dbReference>
<dbReference type="AlphaFoldDB" id="A0A561C4I7"/>
<dbReference type="InterPro" id="IPR050378">
    <property type="entry name" value="Metallo-dep_Hydrolases_sf"/>
</dbReference>
<reference evidence="7 8" key="1">
    <citation type="submission" date="2019-06" db="EMBL/GenBank/DDBJ databases">
        <title>Sorghum-associated microbial communities from plants grown in Nebraska, USA.</title>
        <authorList>
            <person name="Schachtman D."/>
        </authorList>
    </citation>
    <scope>NUCLEOTIDE SEQUENCE [LARGE SCALE GENOMIC DNA]</scope>
    <source>
        <strain evidence="7 8">T529</strain>
    </source>
</reference>
<proteinExistence type="inferred from homology"/>
<organism evidence="7 8">
    <name type="scientific">Variovorax beijingensis</name>
    <dbReference type="NCBI Taxonomy" id="2496117"/>
    <lineage>
        <taxon>Bacteria</taxon>
        <taxon>Pseudomonadati</taxon>
        <taxon>Pseudomonadota</taxon>
        <taxon>Betaproteobacteria</taxon>
        <taxon>Burkholderiales</taxon>
        <taxon>Comamonadaceae</taxon>
        <taxon>Variovorax</taxon>
    </lineage>
</organism>
<dbReference type="OrthoDB" id="5687299at2"/>
<keyword evidence="4" id="KW-0378">Hydrolase</keyword>
<dbReference type="Pfam" id="PF01979">
    <property type="entry name" value="Amidohydro_1"/>
    <property type="match status" value="1"/>
</dbReference>
<dbReference type="Proteomes" id="UP000319722">
    <property type="component" value="Unassembled WGS sequence"/>
</dbReference>
<accession>A0A561C4I7</accession>
<name>A0A561C4I7_9BURK</name>
<evidence type="ECO:0000259" key="6">
    <source>
        <dbReference type="Pfam" id="PF01979"/>
    </source>
</evidence>
<dbReference type="InterPro" id="IPR011059">
    <property type="entry name" value="Metal-dep_hydrolase_composite"/>
</dbReference>
<dbReference type="GO" id="GO:0046872">
    <property type="term" value="F:metal ion binding"/>
    <property type="evidence" value="ECO:0007669"/>
    <property type="project" value="UniProtKB-KW"/>
</dbReference>
<comment type="caution">
    <text evidence="7">The sequence shown here is derived from an EMBL/GenBank/DDBJ whole genome shotgun (WGS) entry which is preliminary data.</text>
</comment>
<dbReference type="Gene3D" id="2.30.40.10">
    <property type="entry name" value="Urease, subunit C, domain 1"/>
    <property type="match status" value="1"/>
</dbReference>
<dbReference type="SUPFAM" id="SSF51556">
    <property type="entry name" value="Metallo-dependent hydrolases"/>
    <property type="match status" value="1"/>
</dbReference>
<evidence type="ECO:0000256" key="2">
    <source>
        <dbReference type="ARBA" id="ARBA00008829"/>
    </source>
</evidence>
<dbReference type="CDD" id="cd01314">
    <property type="entry name" value="D-HYD"/>
    <property type="match status" value="1"/>
</dbReference>
<dbReference type="RefSeq" id="WP_145744499.1">
    <property type="nucleotide sequence ID" value="NZ_VIVL01000005.1"/>
</dbReference>
<comment type="PTM">
    <text evidence="5">Carbamylation allows a single lysine to coordinate two divalent metal cations.</text>
</comment>
<dbReference type="SUPFAM" id="SSF51338">
    <property type="entry name" value="Composite domain of metallo-dependent hydrolases"/>
    <property type="match status" value="1"/>
</dbReference>
<keyword evidence="3" id="KW-0479">Metal-binding</keyword>
<protein>
    <submittedName>
        <fullName evidence="7">Dihydropyrimidinase</fullName>
    </submittedName>
</protein>
<sequence>MNTTRYDLILRNADIATVGDRYTADIGVRDGRICAIAQGLEAGAAREIDARGRLVTPGGVDGHCHFDQPTSDGSRFADDFLSGTRSAACGGTTTVLPFAAQQKGRSVQEAVDDYHRRAEGKAVIDYAFHLIVADATRDVTQRELPMLIEKGYTSFKIYMTYDDLKLEDRQILEVLATARRHGAMTMIHAENSDCIAWLTEQLLEAGLTAPRYHASSRPMAVEREATHRAIALAELVDTPILIVHVSGREAVEQIHWARGRGLPIHAETCPQYLFLSAEDLGIDPDDPMHGARCICSPPPRDKANQPFIWNGLASGLFTIVSSDHAPFNMNGPDGKRVAGDNASFDRIPNGIPGVETRLPLLMSEGVLKGRIDIHRFVELTATNPARLYGLYPRKGTIAVGSDADFVVWDLFAEGEEKLLSNEMLHHAADYTPYEGMKLRAWPGLTVSRGRVVWQDGVFQAEPGSGEFLPCLRPRAPNDGNPLAKWL</sequence>
<dbReference type="InterPro" id="IPR011778">
    <property type="entry name" value="Hydantoinase/dihydroPyrase"/>
</dbReference>
<gene>
    <name evidence="7" type="ORF">FB547_105354</name>
</gene>
<dbReference type="GO" id="GO:0016812">
    <property type="term" value="F:hydrolase activity, acting on carbon-nitrogen (but not peptide) bonds, in cyclic amides"/>
    <property type="evidence" value="ECO:0007669"/>
    <property type="project" value="TreeGrafter"/>
</dbReference>
<dbReference type="InterPro" id="IPR006680">
    <property type="entry name" value="Amidohydro-rel"/>
</dbReference>
<dbReference type="NCBIfam" id="NF009941">
    <property type="entry name" value="PRK13404.1"/>
    <property type="match status" value="1"/>
</dbReference>
<evidence type="ECO:0000256" key="1">
    <source>
        <dbReference type="ARBA" id="ARBA00001947"/>
    </source>
</evidence>
<comment type="similarity">
    <text evidence="2">Belongs to the metallo-dependent hydrolases superfamily. Hydantoinase/dihydropyrimidinase family.</text>
</comment>